<organism evidence="6 7">
    <name type="scientific">Lacihabitans lacunae</name>
    <dbReference type="NCBI Taxonomy" id="1028214"/>
    <lineage>
        <taxon>Bacteria</taxon>
        <taxon>Pseudomonadati</taxon>
        <taxon>Bacteroidota</taxon>
        <taxon>Cytophagia</taxon>
        <taxon>Cytophagales</taxon>
        <taxon>Leadbetterellaceae</taxon>
        <taxon>Lacihabitans</taxon>
    </lineage>
</organism>
<dbReference type="InterPro" id="IPR019734">
    <property type="entry name" value="TPR_rpt"/>
</dbReference>
<keyword evidence="1" id="KW-0677">Repeat</keyword>
<sequence>MRLFFLTFLCLGFLISCSSDGRDKFALPTSTLESDENQHLAALSILSDAIKNNPSNPVNYYKRAMLHEKIENYADALVDINRAERLNPNSGLYLFEKAKIQSKLYKKEALENALAAENQNFEQPELDVLIAELYSRNKNFAKADEYLKKAHETYPYNYDIFLVKGKNLARQGDTLSAIMNLNKSLTYQKNNFETYDQLIKIYTGINKIDSALVLNEQVIKNFPKKKEMVYNKALILEKAGALDSARHVFEAFFKLEPNRNDVLGKIGMLYFKTKNYSGAQAIFNKWSNVEPENIEPLQKLAAVYEAQDNFNAAKENIEKAIKIEPNNKTLVYDLNRYNYKLDELARIYEAQNQYRLNRKYKEENDQNANLKEKPEPERRIFGGSIGNIEKIQKRTTVIIGKDSTRN</sequence>
<dbReference type="SUPFAM" id="SSF48452">
    <property type="entry name" value="TPR-like"/>
    <property type="match status" value="1"/>
</dbReference>
<dbReference type="Pfam" id="PF13432">
    <property type="entry name" value="TPR_16"/>
    <property type="match status" value="1"/>
</dbReference>
<feature type="signal peptide" evidence="5">
    <location>
        <begin position="1"/>
        <end position="21"/>
    </location>
</feature>
<reference evidence="7" key="1">
    <citation type="journal article" date="2019" name="Int. J. Syst. Evol. Microbiol.">
        <title>The Global Catalogue of Microorganisms (GCM) 10K type strain sequencing project: providing services to taxonomists for standard genome sequencing and annotation.</title>
        <authorList>
            <consortium name="The Broad Institute Genomics Platform"/>
            <consortium name="The Broad Institute Genome Sequencing Center for Infectious Disease"/>
            <person name="Wu L."/>
            <person name="Ma J."/>
        </authorList>
    </citation>
    <scope>NUCLEOTIDE SEQUENCE [LARGE SCALE GENOMIC DNA]</scope>
    <source>
        <strain evidence="7">CECT 7956</strain>
    </source>
</reference>
<evidence type="ECO:0000256" key="5">
    <source>
        <dbReference type="SAM" id="SignalP"/>
    </source>
</evidence>
<feature type="repeat" description="TPR" evidence="3">
    <location>
        <begin position="260"/>
        <end position="293"/>
    </location>
</feature>
<feature type="repeat" description="TPR" evidence="3">
    <location>
        <begin position="294"/>
        <end position="327"/>
    </location>
</feature>
<evidence type="ECO:0000313" key="7">
    <source>
        <dbReference type="Proteomes" id="UP001595616"/>
    </source>
</evidence>
<dbReference type="PROSITE" id="PS51257">
    <property type="entry name" value="PROKAR_LIPOPROTEIN"/>
    <property type="match status" value="1"/>
</dbReference>
<dbReference type="InterPro" id="IPR011990">
    <property type="entry name" value="TPR-like_helical_dom_sf"/>
</dbReference>
<proteinExistence type="predicted"/>
<dbReference type="RefSeq" id="WP_379836851.1">
    <property type="nucleotide sequence ID" value="NZ_JBHRYQ010000001.1"/>
</dbReference>
<comment type="caution">
    <text evidence="6">The sequence shown here is derived from an EMBL/GenBank/DDBJ whole genome shotgun (WGS) entry which is preliminary data.</text>
</comment>
<gene>
    <name evidence="6" type="ORF">ACFOOI_08050</name>
</gene>
<dbReference type="SMART" id="SM00028">
    <property type="entry name" value="TPR"/>
    <property type="match status" value="5"/>
</dbReference>
<accession>A0ABV7YUK0</accession>
<evidence type="ECO:0000256" key="2">
    <source>
        <dbReference type="ARBA" id="ARBA00022803"/>
    </source>
</evidence>
<protein>
    <submittedName>
        <fullName evidence="6">Tetratricopeptide repeat protein</fullName>
    </submittedName>
</protein>
<name>A0ABV7YUK0_9BACT</name>
<feature type="chain" id="PRO_5046123768" evidence="5">
    <location>
        <begin position="22"/>
        <end position="406"/>
    </location>
</feature>
<feature type="region of interest" description="Disordered" evidence="4">
    <location>
        <begin position="360"/>
        <end position="379"/>
    </location>
</feature>
<dbReference type="InterPro" id="IPR050498">
    <property type="entry name" value="Ycf3"/>
</dbReference>
<keyword evidence="7" id="KW-1185">Reference proteome</keyword>
<dbReference type="PROSITE" id="PS50005">
    <property type="entry name" value="TPR"/>
    <property type="match status" value="3"/>
</dbReference>
<dbReference type="Gene3D" id="1.25.40.10">
    <property type="entry name" value="Tetratricopeptide repeat domain"/>
    <property type="match status" value="3"/>
</dbReference>
<feature type="repeat" description="TPR" evidence="3">
    <location>
        <begin position="57"/>
        <end position="90"/>
    </location>
</feature>
<dbReference type="EMBL" id="JBHRYQ010000001">
    <property type="protein sequence ID" value="MFC3810601.1"/>
    <property type="molecule type" value="Genomic_DNA"/>
</dbReference>
<keyword evidence="2 3" id="KW-0802">TPR repeat</keyword>
<evidence type="ECO:0000256" key="3">
    <source>
        <dbReference type="PROSITE-ProRule" id="PRU00339"/>
    </source>
</evidence>
<evidence type="ECO:0000256" key="4">
    <source>
        <dbReference type="SAM" id="MobiDB-lite"/>
    </source>
</evidence>
<dbReference type="Proteomes" id="UP001595616">
    <property type="component" value="Unassembled WGS sequence"/>
</dbReference>
<dbReference type="PANTHER" id="PTHR44858:SF1">
    <property type="entry name" value="UDP-N-ACETYLGLUCOSAMINE--PEPTIDE N-ACETYLGLUCOSAMINYLTRANSFERASE SPINDLY-RELATED"/>
    <property type="match status" value="1"/>
</dbReference>
<keyword evidence="5" id="KW-0732">Signal</keyword>
<evidence type="ECO:0000256" key="1">
    <source>
        <dbReference type="ARBA" id="ARBA00022737"/>
    </source>
</evidence>
<evidence type="ECO:0000313" key="6">
    <source>
        <dbReference type="EMBL" id="MFC3810601.1"/>
    </source>
</evidence>
<dbReference type="Pfam" id="PF13181">
    <property type="entry name" value="TPR_8"/>
    <property type="match status" value="2"/>
</dbReference>
<dbReference type="PANTHER" id="PTHR44858">
    <property type="entry name" value="TETRATRICOPEPTIDE REPEAT PROTEIN 6"/>
    <property type="match status" value="1"/>
</dbReference>